<feature type="domain" description="SH3" evidence="6">
    <location>
        <begin position="575"/>
        <end position="636"/>
    </location>
</feature>
<dbReference type="EMBL" id="SFCI01000272">
    <property type="protein sequence ID" value="TFY80912.1"/>
    <property type="molecule type" value="Genomic_DNA"/>
</dbReference>
<feature type="compositionally biased region" description="Low complexity" evidence="5">
    <location>
        <begin position="463"/>
        <end position="491"/>
    </location>
</feature>
<comment type="caution">
    <text evidence="8">The sequence shown here is derived from an EMBL/GenBank/DDBJ whole genome shotgun (WGS) entry which is preliminary data.</text>
</comment>
<protein>
    <submittedName>
        <fullName evidence="8">Uncharacterized protein</fullName>
    </submittedName>
</protein>
<keyword evidence="2" id="KW-0479">Metal-binding</keyword>
<dbReference type="Proteomes" id="UP000298061">
    <property type="component" value="Unassembled WGS sequence"/>
</dbReference>
<dbReference type="PRINTS" id="PR00008">
    <property type="entry name" value="DAGPEDOMAIN"/>
</dbReference>
<organism evidence="8 9">
    <name type="scientific">Hericium alpestre</name>
    <dbReference type="NCBI Taxonomy" id="135208"/>
    <lineage>
        <taxon>Eukaryota</taxon>
        <taxon>Fungi</taxon>
        <taxon>Dikarya</taxon>
        <taxon>Basidiomycota</taxon>
        <taxon>Agaricomycotina</taxon>
        <taxon>Agaricomycetes</taxon>
        <taxon>Russulales</taxon>
        <taxon>Hericiaceae</taxon>
        <taxon>Hericium</taxon>
    </lineage>
</organism>
<feature type="domain" description="SH3" evidence="6">
    <location>
        <begin position="499"/>
        <end position="560"/>
    </location>
</feature>
<dbReference type="AlphaFoldDB" id="A0A4Z0A1F6"/>
<dbReference type="InterPro" id="IPR002219">
    <property type="entry name" value="PKC_DAG/PE"/>
</dbReference>
<dbReference type="CDD" id="cd11912">
    <property type="entry name" value="SH3_Bzz1_1"/>
    <property type="match status" value="1"/>
</dbReference>
<name>A0A4Z0A1F6_9AGAM</name>
<dbReference type="Pfam" id="PF00130">
    <property type="entry name" value="C1_1"/>
    <property type="match status" value="1"/>
</dbReference>
<evidence type="ECO:0000313" key="9">
    <source>
        <dbReference type="Proteomes" id="UP000298061"/>
    </source>
</evidence>
<dbReference type="GO" id="GO:0030833">
    <property type="term" value="P:regulation of actin filament polymerization"/>
    <property type="evidence" value="ECO:0007669"/>
    <property type="project" value="TreeGrafter"/>
</dbReference>
<dbReference type="SUPFAM" id="SSF103657">
    <property type="entry name" value="BAR/IMD domain-like"/>
    <property type="match status" value="1"/>
</dbReference>
<proteinExistence type="predicted"/>
<evidence type="ECO:0000256" key="1">
    <source>
        <dbReference type="ARBA" id="ARBA00022443"/>
    </source>
</evidence>
<evidence type="ECO:0000256" key="5">
    <source>
        <dbReference type="SAM" id="MobiDB-lite"/>
    </source>
</evidence>
<dbReference type="InterPro" id="IPR027267">
    <property type="entry name" value="AH/BAR_dom_sf"/>
</dbReference>
<feature type="domain" description="Phorbol-ester/DAG-type" evidence="7">
    <location>
        <begin position="401"/>
        <end position="451"/>
    </location>
</feature>
<evidence type="ECO:0000256" key="3">
    <source>
        <dbReference type="ARBA" id="ARBA00022833"/>
    </source>
</evidence>
<dbReference type="SUPFAM" id="SSF57889">
    <property type="entry name" value="Cysteine-rich domain"/>
    <property type="match status" value="1"/>
</dbReference>
<keyword evidence="3" id="KW-0862">Zinc</keyword>
<dbReference type="Pfam" id="PF14604">
    <property type="entry name" value="SH3_9"/>
    <property type="match status" value="2"/>
</dbReference>
<reference evidence="8 9" key="1">
    <citation type="submission" date="2019-02" db="EMBL/GenBank/DDBJ databases">
        <title>Genome sequencing of the rare red list fungi Hericium alpestre (H. flagellum).</title>
        <authorList>
            <person name="Buettner E."/>
            <person name="Kellner H."/>
        </authorList>
    </citation>
    <scope>NUCLEOTIDE SEQUENCE [LARGE SCALE GENOMIC DNA]</scope>
    <source>
        <strain evidence="8 9">DSM 108284</strain>
    </source>
</reference>
<dbReference type="Gene3D" id="1.20.1270.60">
    <property type="entry name" value="Arfaptin homology (AH) domain/BAR domain"/>
    <property type="match status" value="1"/>
</dbReference>
<evidence type="ECO:0000313" key="8">
    <source>
        <dbReference type="EMBL" id="TFY80912.1"/>
    </source>
</evidence>
<dbReference type="OrthoDB" id="8783038at2759"/>
<dbReference type="PANTHER" id="PTHR15735:SF21">
    <property type="entry name" value="PROTEIN NERVOUS WRECK"/>
    <property type="match status" value="1"/>
</dbReference>
<dbReference type="InterPro" id="IPR035459">
    <property type="entry name" value="Bzz1_SH3_1"/>
</dbReference>
<keyword evidence="9" id="KW-1185">Reference proteome</keyword>
<dbReference type="CDD" id="cd00174">
    <property type="entry name" value="SH3"/>
    <property type="match status" value="1"/>
</dbReference>
<dbReference type="InterPro" id="IPR036028">
    <property type="entry name" value="SH3-like_dom_sf"/>
</dbReference>
<dbReference type="GO" id="GO:0046872">
    <property type="term" value="F:metal ion binding"/>
    <property type="evidence" value="ECO:0007669"/>
    <property type="project" value="UniProtKB-KW"/>
</dbReference>
<dbReference type="SUPFAM" id="SSF50044">
    <property type="entry name" value="SH3-domain"/>
    <property type="match status" value="2"/>
</dbReference>
<sequence length="636" mass="70933">MDGVQSPNARSYGESLPDQVDRVASLSDAHLDLFGDLLAKKAAEKKTKKMGTAVFGEDPAQIWSEESLTQRLFACCVCAETQLTLFSTLNNACAKIIGFLVNASQDHNNVADAINNQVVDPVKALERKAEDNIKKEKQFYQKLLSERDRVYNDRTKAKQKYDEECVEERAHDDRHADRVAKQCEQQVTDMLNAKNVYLLSTVVANKTKTRFYTEDLPRLEDQYQHLQVHLLTKFVNIIHHAQALFITHYDTLKSRVVIVDDALNDVDPGKDQELFMEYNIRPFTAISDWVFEPCASHYDTDEISLEPGPKVFLQNRLARSRAKRQEVEHLLADKSKEADKLLAIVTAYRSNQSLGNADEILENFLQASHQTTSYQMTKTCLDAEIEILESNLGGDEGGQNPHAFKSSSFTIPTECGYCRTSIWGLSKQGKTCKACGLSVHSKCELKVPADCTGNRASRHRQSESLSSVSRLSSISPSSLQTSTPSPSPLQSEIQAQPQEQYPIARVIFDFTPTSPFELAVEEGTVVHVIEEDDGSGWVKVSDNSGGKGLVPASYVQVTDASAPPSRAPVPMLQQALTERVRGLYDYQAQGPDELDVREGDIIELTDGGRNYAEGWWEGIDPRGKRGIFPSNYVEDV</sequence>
<dbReference type="SMART" id="SM00326">
    <property type="entry name" value="SH3"/>
    <property type="match status" value="2"/>
</dbReference>
<dbReference type="PROSITE" id="PS00479">
    <property type="entry name" value="ZF_DAG_PE_1"/>
    <property type="match status" value="1"/>
</dbReference>
<evidence type="ECO:0000256" key="2">
    <source>
        <dbReference type="ARBA" id="ARBA00022723"/>
    </source>
</evidence>
<keyword evidence="1 4" id="KW-0728">SH3 domain</keyword>
<dbReference type="PROSITE" id="PS50081">
    <property type="entry name" value="ZF_DAG_PE_2"/>
    <property type="match status" value="1"/>
</dbReference>
<dbReference type="PRINTS" id="PR00452">
    <property type="entry name" value="SH3DOMAIN"/>
</dbReference>
<feature type="region of interest" description="Disordered" evidence="5">
    <location>
        <begin position="454"/>
        <end position="496"/>
    </location>
</feature>
<gene>
    <name evidence="8" type="ORF">EWM64_g3101</name>
</gene>
<dbReference type="InterPro" id="IPR020454">
    <property type="entry name" value="DAG/PE-bd"/>
</dbReference>
<dbReference type="SMART" id="SM00109">
    <property type="entry name" value="C1"/>
    <property type="match status" value="1"/>
</dbReference>
<dbReference type="PANTHER" id="PTHR15735">
    <property type="entry name" value="FCH AND DOUBLE SH3 DOMAINS PROTEIN"/>
    <property type="match status" value="1"/>
</dbReference>
<dbReference type="PROSITE" id="PS50002">
    <property type="entry name" value="SH3"/>
    <property type="match status" value="2"/>
</dbReference>
<dbReference type="InterPro" id="IPR046349">
    <property type="entry name" value="C1-like_sf"/>
</dbReference>
<dbReference type="STRING" id="135208.A0A4Z0A1F6"/>
<dbReference type="CDD" id="cd20824">
    <property type="entry name" value="C1_SpBZZ1-like"/>
    <property type="match status" value="1"/>
</dbReference>
<dbReference type="Gene3D" id="3.30.60.20">
    <property type="match status" value="1"/>
</dbReference>
<evidence type="ECO:0000256" key="4">
    <source>
        <dbReference type="PROSITE-ProRule" id="PRU00192"/>
    </source>
</evidence>
<accession>A0A4Z0A1F6</accession>
<evidence type="ECO:0000259" key="7">
    <source>
        <dbReference type="PROSITE" id="PS50081"/>
    </source>
</evidence>
<evidence type="ECO:0000259" key="6">
    <source>
        <dbReference type="PROSITE" id="PS50002"/>
    </source>
</evidence>
<dbReference type="InterPro" id="IPR001452">
    <property type="entry name" value="SH3_domain"/>
</dbReference>
<dbReference type="PRINTS" id="PR00499">
    <property type="entry name" value="P67PHOX"/>
</dbReference>
<dbReference type="Gene3D" id="2.30.30.40">
    <property type="entry name" value="SH3 Domains"/>
    <property type="match status" value="2"/>
</dbReference>